<accession>A0A7W9J0Z7</accession>
<gene>
    <name evidence="2" type="ORF">HDA39_000363</name>
</gene>
<dbReference type="SUPFAM" id="SSF53335">
    <property type="entry name" value="S-adenosyl-L-methionine-dependent methyltransferases"/>
    <property type="match status" value="1"/>
</dbReference>
<sequence>MSDQGYLLDNQQTEAGRRFEALSALLDPVTFRHLAATGLTAGWSCWEVGSGGPGVPDWLAARVGPSGRVVATDIDTAWMPADAAYDVLRHDVGADDPPGEFDLIHARLVLTHVPRRAEALTAMVGALKPGGWLVLEDADPALQPLICPDEFGPAQELANRLRRGFRSLMAERGAELAFGRTLPRLLREAGLADVQADAFFPITSPACTTLEIATVQQIRDRLVAAGLATAEEIAEHLENVASGKLDLATAPLISAWGRRGQSARPSVAAGR</sequence>
<dbReference type="InterPro" id="IPR029063">
    <property type="entry name" value="SAM-dependent_MTases_sf"/>
</dbReference>
<dbReference type="AlphaFoldDB" id="A0A7W9J0Z7"/>
<dbReference type="PANTHER" id="PTHR43861:SF3">
    <property type="entry name" value="PUTATIVE (AFU_ORTHOLOGUE AFUA_2G14390)-RELATED"/>
    <property type="match status" value="1"/>
</dbReference>
<dbReference type="GO" id="GO:0032259">
    <property type="term" value="P:methylation"/>
    <property type="evidence" value="ECO:0007669"/>
    <property type="project" value="UniProtKB-KW"/>
</dbReference>
<dbReference type="RefSeq" id="WP_202892838.1">
    <property type="nucleotide sequence ID" value="NZ_JACHMY010000001.1"/>
</dbReference>
<evidence type="ECO:0000256" key="1">
    <source>
        <dbReference type="ARBA" id="ARBA00022679"/>
    </source>
</evidence>
<dbReference type="PANTHER" id="PTHR43861">
    <property type="entry name" value="TRANS-ACONITATE 2-METHYLTRANSFERASE-RELATED"/>
    <property type="match status" value="1"/>
</dbReference>
<organism evidence="2 3">
    <name type="scientific">Kribbella italica</name>
    <dbReference type="NCBI Taxonomy" id="1540520"/>
    <lineage>
        <taxon>Bacteria</taxon>
        <taxon>Bacillati</taxon>
        <taxon>Actinomycetota</taxon>
        <taxon>Actinomycetes</taxon>
        <taxon>Propionibacteriales</taxon>
        <taxon>Kribbellaceae</taxon>
        <taxon>Kribbella</taxon>
    </lineage>
</organism>
<dbReference type="GO" id="GO:0008168">
    <property type="term" value="F:methyltransferase activity"/>
    <property type="evidence" value="ECO:0007669"/>
    <property type="project" value="UniProtKB-KW"/>
</dbReference>
<dbReference type="EMBL" id="JACHMY010000001">
    <property type="protein sequence ID" value="MBB5833629.1"/>
    <property type="molecule type" value="Genomic_DNA"/>
</dbReference>
<evidence type="ECO:0000313" key="2">
    <source>
        <dbReference type="EMBL" id="MBB5833629.1"/>
    </source>
</evidence>
<reference evidence="2 3" key="1">
    <citation type="submission" date="2020-08" db="EMBL/GenBank/DDBJ databases">
        <title>Sequencing the genomes of 1000 actinobacteria strains.</title>
        <authorList>
            <person name="Klenk H.-P."/>
        </authorList>
    </citation>
    <scope>NUCLEOTIDE SEQUENCE [LARGE SCALE GENOMIC DNA]</scope>
    <source>
        <strain evidence="2 3">DSM 28967</strain>
    </source>
</reference>
<dbReference type="Gene3D" id="3.40.50.150">
    <property type="entry name" value="Vaccinia Virus protein VP39"/>
    <property type="match status" value="1"/>
</dbReference>
<keyword evidence="3" id="KW-1185">Reference proteome</keyword>
<dbReference type="Pfam" id="PF13489">
    <property type="entry name" value="Methyltransf_23"/>
    <property type="match status" value="1"/>
</dbReference>
<keyword evidence="2" id="KW-0489">Methyltransferase</keyword>
<evidence type="ECO:0000313" key="3">
    <source>
        <dbReference type="Proteomes" id="UP000549971"/>
    </source>
</evidence>
<proteinExistence type="predicted"/>
<protein>
    <submittedName>
        <fullName evidence="2">SAM-dependent methyltransferase</fullName>
    </submittedName>
</protein>
<dbReference type="CDD" id="cd02440">
    <property type="entry name" value="AdoMet_MTases"/>
    <property type="match status" value="1"/>
</dbReference>
<comment type="caution">
    <text evidence="2">The sequence shown here is derived from an EMBL/GenBank/DDBJ whole genome shotgun (WGS) entry which is preliminary data.</text>
</comment>
<keyword evidence="1 2" id="KW-0808">Transferase</keyword>
<name>A0A7W9J0Z7_9ACTN</name>
<dbReference type="Proteomes" id="UP000549971">
    <property type="component" value="Unassembled WGS sequence"/>
</dbReference>